<dbReference type="InterPro" id="IPR000297">
    <property type="entry name" value="PPIase_PpiC"/>
</dbReference>
<comment type="catalytic activity">
    <reaction evidence="1">
        <text>[protein]-peptidylproline (omega=180) = [protein]-peptidylproline (omega=0)</text>
        <dbReference type="Rhea" id="RHEA:16237"/>
        <dbReference type="Rhea" id="RHEA-COMP:10747"/>
        <dbReference type="Rhea" id="RHEA-COMP:10748"/>
        <dbReference type="ChEBI" id="CHEBI:83833"/>
        <dbReference type="ChEBI" id="CHEBI:83834"/>
        <dbReference type="EC" id="5.2.1.8"/>
    </reaction>
</comment>
<dbReference type="SUPFAM" id="SSF109998">
    <property type="entry name" value="Triger factor/SurA peptide-binding domain-like"/>
    <property type="match status" value="1"/>
</dbReference>
<keyword evidence="3 7" id="KW-0732">Signal</keyword>
<dbReference type="PANTHER" id="PTHR47245">
    <property type="entry name" value="PEPTIDYLPROLYL ISOMERASE"/>
    <property type="match status" value="1"/>
</dbReference>
<dbReference type="InterPro" id="IPR050245">
    <property type="entry name" value="PrsA_foldase"/>
</dbReference>
<keyword evidence="10" id="KW-1185">Reference proteome</keyword>
<evidence type="ECO:0000256" key="6">
    <source>
        <dbReference type="PROSITE-ProRule" id="PRU00278"/>
    </source>
</evidence>
<dbReference type="eggNOG" id="COG0760">
    <property type="taxonomic scope" value="Bacteria"/>
</dbReference>
<evidence type="ECO:0000259" key="8">
    <source>
        <dbReference type="PROSITE" id="PS50198"/>
    </source>
</evidence>
<dbReference type="GO" id="GO:0003755">
    <property type="term" value="F:peptidyl-prolyl cis-trans isomerase activity"/>
    <property type="evidence" value="ECO:0007669"/>
    <property type="project" value="UniProtKB-KW"/>
</dbReference>
<dbReference type="RefSeq" id="WP_006979674.1">
    <property type="nucleotide sequence ID" value="NZ_ABVL01000005.1"/>
</dbReference>
<evidence type="ECO:0000256" key="2">
    <source>
        <dbReference type="ARBA" id="ARBA00013194"/>
    </source>
</evidence>
<dbReference type="FunCoup" id="B4D0B1">
    <property type="interactions" value="130"/>
</dbReference>
<organism evidence="9 10">
    <name type="scientific">Chthoniobacter flavus Ellin428</name>
    <dbReference type="NCBI Taxonomy" id="497964"/>
    <lineage>
        <taxon>Bacteria</taxon>
        <taxon>Pseudomonadati</taxon>
        <taxon>Verrucomicrobiota</taxon>
        <taxon>Spartobacteria</taxon>
        <taxon>Chthoniobacterales</taxon>
        <taxon>Chthoniobacteraceae</taxon>
        <taxon>Chthoniobacter</taxon>
    </lineage>
</organism>
<dbReference type="InParanoid" id="B4D0B1"/>
<dbReference type="EMBL" id="ABVL01000005">
    <property type="protein sequence ID" value="EDY20425.1"/>
    <property type="molecule type" value="Genomic_DNA"/>
</dbReference>
<keyword evidence="5 6" id="KW-0413">Isomerase</keyword>
<dbReference type="InterPro" id="IPR027304">
    <property type="entry name" value="Trigger_fact/SurA_dom_sf"/>
</dbReference>
<dbReference type="Pfam" id="PF13145">
    <property type="entry name" value="Rotamase_2"/>
    <property type="match status" value="1"/>
</dbReference>
<dbReference type="PANTHER" id="PTHR47245:SF1">
    <property type="entry name" value="FOLDASE PROTEIN PRSA"/>
    <property type="match status" value="1"/>
</dbReference>
<feature type="signal peptide" evidence="7">
    <location>
        <begin position="1"/>
        <end position="25"/>
    </location>
</feature>
<dbReference type="Pfam" id="PF13624">
    <property type="entry name" value="SurA_N_3"/>
    <property type="match status" value="1"/>
</dbReference>
<gene>
    <name evidence="9" type="ORF">CfE428DRAFT_2349</name>
</gene>
<dbReference type="Proteomes" id="UP000005824">
    <property type="component" value="Unassembled WGS sequence"/>
</dbReference>
<evidence type="ECO:0000256" key="1">
    <source>
        <dbReference type="ARBA" id="ARBA00000971"/>
    </source>
</evidence>
<name>B4D0B1_9BACT</name>
<evidence type="ECO:0000313" key="10">
    <source>
        <dbReference type="Proteomes" id="UP000005824"/>
    </source>
</evidence>
<evidence type="ECO:0000313" key="9">
    <source>
        <dbReference type="EMBL" id="EDY20425.1"/>
    </source>
</evidence>
<dbReference type="EC" id="5.2.1.8" evidence="2"/>
<evidence type="ECO:0000256" key="5">
    <source>
        <dbReference type="ARBA" id="ARBA00023235"/>
    </source>
</evidence>
<dbReference type="SUPFAM" id="SSF54534">
    <property type="entry name" value="FKBP-like"/>
    <property type="match status" value="1"/>
</dbReference>
<accession>B4D0B1</accession>
<proteinExistence type="predicted"/>
<feature type="chain" id="PRO_5007910344" description="peptidylprolyl isomerase" evidence="7">
    <location>
        <begin position="26"/>
        <end position="319"/>
    </location>
</feature>
<dbReference type="Gene3D" id="1.10.4030.10">
    <property type="entry name" value="Porin chaperone SurA, peptide-binding domain"/>
    <property type="match status" value="1"/>
</dbReference>
<reference evidence="9 10" key="1">
    <citation type="journal article" date="2011" name="J. Bacteriol.">
        <title>Genome sequence of Chthoniobacter flavus Ellin428, an aerobic heterotrophic soil bacterium.</title>
        <authorList>
            <person name="Kant R."/>
            <person name="van Passel M.W."/>
            <person name="Palva A."/>
            <person name="Lucas S."/>
            <person name="Lapidus A."/>
            <person name="Glavina Del Rio T."/>
            <person name="Dalin E."/>
            <person name="Tice H."/>
            <person name="Bruce D."/>
            <person name="Goodwin L."/>
            <person name="Pitluck S."/>
            <person name="Larimer F.W."/>
            <person name="Land M.L."/>
            <person name="Hauser L."/>
            <person name="Sangwan P."/>
            <person name="de Vos W.M."/>
            <person name="Janssen P.H."/>
            <person name="Smidt H."/>
        </authorList>
    </citation>
    <scope>NUCLEOTIDE SEQUENCE [LARGE SCALE GENOMIC DNA]</scope>
    <source>
        <strain evidence="9 10">Ellin428</strain>
    </source>
</reference>
<dbReference type="Gene3D" id="3.10.50.40">
    <property type="match status" value="1"/>
</dbReference>
<protein>
    <recommendedName>
        <fullName evidence="2">peptidylprolyl isomerase</fullName>
        <ecNumber evidence="2">5.2.1.8</ecNumber>
    </recommendedName>
</protein>
<dbReference type="InterPro" id="IPR046357">
    <property type="entry name" value="PPIase_dom_sf"/>
</dbReference>
<keyword evidence="4 6" id="KW-0697">Rotamase</keyword>
<sequence length="319" mass="36610" precursor="true">MSPSRLIPLSLVCIGLAISTFTARAQEVLDGIAAVVNSDVVTFSQVRELVGPKEKQAHETLKGQELVEKIKEIRTEAINDLIDRALIIQEFKTKGYTIPDYFIDDRIQGIIKDEFGNDRQAFLRTLAAQNYTLEKFRDLQKDMIIVSEMRKQAVKGATSVPDAKITAYYKEHLEEYSQPEQMKLRMIAIRGVENDSRRKMIDEIRQKIVGGAEFGDLARMYSEDSSQEQYGDWGWIDRKKLNESLTKTAFSLKPGEMSQVVELGGSYYLLYCEAKKPATVKPLKDVHDEIEKVLLQTERQQQQADWLAKLRRKAYIKMY</sequence>
<evidence type="ECO:0000256" key="7">
    <source>
        <dbReference type="SAM" id="SignalP"/>
    </source>
</evidence>
<dbReference type="AlphaFoldDB" id="B4D0B1"/>
<evidence type="ECO:0000256" key="4">
    <source>
        <dbReference type="ARBA" id="ARBA00023110"/>
    </source>
</evidence>
<feature type="domain" description="PpiC" evidence="8">
    <location>
        <begin position="179"/>
        <end position="274"/>
    </location>
</feature>
<comment type="caution">
    <text evidence="9">The sequence shown here is derived from an EMBL/GenBank/DDBJ whole genome shotgun (WGS) entry which is preliminary data.</text>
</comment>
<dbReference type="STRING" id="497964.CfE428DRAFT_2349"/>
<dbReference type="PROSITE" id="PS50198">
    <property type="entry name" value="PPIC_PPIASE_2"/>
    <property type="match status" value="1"/>
</dbReference>
<evidence type="ECO:0000256" key="3">
    <source>
        <dbReference type="ARBA" id="ARBA00022729"/>
    </source>
</evidence>